<dbReference type="KEGG" id="tng:GSTEN00017102G001"/>
<keyword evidence="1" id="KW-0479">Metal-binding</keyword>
<dbReference type="SUPFAM" id="SSF57850">
    <property type="entry name" value="RING/U-box"/>
    <property type="match status" value="1"/>
</dbReference>
<dbReference type="InterPro" id="IPR050143">
    <property type="entry name" value="TRIM/RBCC"/>
</dbReference>
<dbReference type="PANTHER" id="PTHR24103">
    <property type="entry name" value="E3 UBIQUITIN-PROTEIN LIGASE TRIM"/>
    <property type="match status" value="1"/>
</dbReference>
<dbReference type="EMBL" id="CAAE01014573">
    <property type="protein sequence ID" value="CAF99131.1"/>
    <property type="molecule type" value="Genomic_DNA"/>
</dbReference>
<evidence type="ECO:0000256" key="3">
    <source>
        <dbReference type="ARBA" id="ARBA00022833"/>
    </source>
</evidence>
<evidence type="ECO:0000256" key="4">
    <source>
        <dbReference type="PROSITE-ProRule" id="PRU00175"/>
    </source>
</evidence>
<keyword evidence="2 4" id="KW-0863">Zinc-finger</keyword>
<feature type="domain" description="RING-type" evidence="5">
    <location>
        <begin position="30"/>
        <end position="71"/>
    </location>
</feature>
<gene>
    <name evidence="6" type="ORF">GSTENG00017102001</name>
</gene>
<reference evidence="6" key="1">
    <citation type="journal article" date="2004" name="Nature">
        <title>Genome duplication in the teleost fish Tetraodon nigroviridis reveals the early vertebrate proto-karyotype.</title>
        <authorList>
            <person name="Jaillon O."/>
            <person name="Aury J.-M."/>
            <person name="Brunet F."/>
            <person name="Petit J.-L."/>
            <person name="Stange-Thomann N."/>
            <person name="Mauceli E."/>
            <person name="Bouneau L."/>
            <person name="Fischer C."/>
            <person name="Ozouf-Costaz C."/>
            <person name="Bernot A."/>
            <person name="Nicaud S."/>
            <person name="Jaffe D."/>
            <person name="Fisher S."/>
            <person name="Lutfalla G."/>
            <person name="Dossat C."/>
            <person name="Segurens B."/>
            <person name="Dasilva C."/>
            <person name="Salanoubat M."/>
            <person name="Levy M."/>
            <person name="Boudet N."/>
            <person name="Castellano S."/>
            <person name="Anthouard V."/>
            <person name="Jubin C."/>
            <person name="Castelli V."/>
            <person name="Katinka M."/>
            <person name="Vacherie B."/>
            <person name="Biemont C."/>
            <person name="Skalli Z."/>
            <person name="Cattolico L."/>
            <person name="Poulain J."/>
            <person name="De Berardinis V."/>
            <person name="Cruaud C."/>
            <person name="Duprat S."/>
            <person name="Brottier P."/>
            <person name="Coutanceau J.-P."/>
            <person name="Gouzy J."/>
            <person name="Parra G."/>
            <person name="Lardier G."/>
            <person name="Chapple C."/>
            <person name="McKernan K.J."/>
            <person name="McEwan P."/>
            <person name="Bosak S."/>
            <person name="Kellis M."/>
            <person name="Volff J.-N."/>
            <person name="Guigo R."/>
            <person name="Zody M.C."/>
            <person name="Mesirov J."/>
            <person name="Lindblad-Toh K."/>
            <person name="Birren B."/>
            <person name="Nusbaum C."/>
            <person name="Kahn D."/>
            <person name="Robinson-Rechavi M."/>
            <person name="Laudet V."/>
            <person name="Schachter V."/>
            <person name="Quetier F."/>
            <person name="Saurin W."/>
            <person name="Scarpelli C."/>
            <person name="Wincker P."/>
            <person name="Lander E.S."/>
            <person name="Weissenbach J."/>
            <person name="Roest Crollius H."/>
        </authorList>
    </citation>
    <scope>NUCLEOTIDE SEQUENCE [LARGE SCALE GENOMIC DNA]</scope>
</reference>
<dbReference type="SMART" id="SM00184">
    <property type="entry name" value="RING"/>
    <property type="match status" value="1"/>
</dbReference>
<evidence type="ECO:0000313" key="6">
    <source>
        <dbReference type="EMBL" id="CAF99131.1"/>
    </source>
</evidence>
<dbReference type="GO" id="GO:0008270">
    <property type="term" value="F:zinc ion binding"/>
    <property type="evidence" value="ECO:0007669"/>
    <property type="project" value="UniProtKB-KW"/>
</dbReference>
<evidence type="ECO:0000256" key="1">
    <source>
        <dbReference type="ARBA" id="ARBA00022723"/>
    </source>
</evidence>
<dbReference type="InterPro" id="IPR001841">
    <property type="entry name" value="Znf_RING"/>
</dbReference>
<sequence>MASAPAPDALPAAVSAPTLSKISLRDDLTCAVCCDLFREPVMLACMHHFCKLCICQYWGETEGRVRCPQCRQEFGSKHFQTNYLVSSIVEKIRVATSDSYIQNVQKQLREMLESHHLRKEAFIKSVSRDKDKMDAIKVRCFLQGNPGIAALNR</sequence>
<dbReference type="Gene3D" id="3.30.40.10">
    <property type="entry name" value="Zinc/RING finger domain, C3HC4 (zinc finger)"/>
    <property type="match status" value="1"/>
</dbReference>
<accession>Q4SJQ1</accession>
<protein>
    <submittedName>
        <fullName evidence="6">Chromosome 1 SCAF14573, whole genome shotgun sequence</fullName>
    </submittedName>
</protein>
<dbReference type="InterPro" id="IPR017907">
    <property type="entry name" value="Znf_RING_CS"/>
</dbReference>
<reference evidence="6" key="2">
    <citation type="submission" date="2004-02" db="EMBL/GenBank/DDBJ databases">
        <authorList>
            <consortium name="Genoscope"/>
            <consortium name="Whitehead Institute Centre for Genome Research"/>
        </authorList>
    </citation>
    <scope>NUCLEOTIDE SEQUENCE</scope>
</reference>
<proteinExistence type="predicted"/>
<dbReference type="Pfam" id="PF15227">
    <property type="entry name" value="zf-C3HC4_4"/>
    <property type="match status" value="1"/>
</dbReference>
<dbReference type="AlphaFoldDB" id="Q4SJQ1"/>
<keyword evidence="3" id="KW-0862">Zinc</keyword>
<organism evidence="6">
    <name type="scientific">Tetraodon nigroviridis</name>
    <name type="common">Spotted green pufferfish</name>
    <name type="synonym">Chelonodon nigroviridis</name>
    <dbReference type="NCBI Taxonomy" id="99883"/>
    <lineage>
        <taxon>Eukaryota</taxon>
        <taxon>Metazoa</taxon>
        <taxon>Chordata</taxon>
        <taxon>Craniata</taxon>
        <taxon>Vertebrata</taxon>
        <taxon>Euteleostomi</taxon>
        <taxon>Actinopterygii</taxon>
        <taxon>Neopterygii</taxon>
        <taxon>Teleostei</taxon>
        <taxon>Neoteleostei</taxon>
        <taxon>Acanthomorphata</taxon>
        <taxon>Eupercaria</taxon>
        <taxon>Tetraodontiformes</taxon>
        <taxon>Tetradontoidea</taxon>
        <taxon>Tetraodontidae</taxon>
        <taxon>Tetraodon</taxon>
    </lineage>
</organism>
<dbReference type="PROSITE" id="PS00518">
    <property type="entry name" value="ZF_RING_1"/>
    <property type="match status" value="1"/>
</dbReference>
<dbReference type="PROSITE" id="PS50089">
    <property type="entry name" value="ZF_RING_2"/>
    <property type="match status" value="1"/>
</dbReference>
<dbReference type="InterPro" id="IPR013083">
    <property type="entry name" value="Znf_RING/FYVE/PHD"/>
</dbReference>
<evidence type="ECO:0000256" key="2">
    <source>
        <dbReference type="ARBA" id="ARBA00022771"/>
    </source>
</evidence>
<evidence type="ECO:0000259" key="5">
    <source>
        <dbReference type="PROSITE" id="PS50089"/>
    </source>
</evidence>
<name>Q4SJQ1_TETNG</name>
<dbReference type="OrthoDB" id="6270329at2759"/>